<evidence type="ECO:0000313" key="1">
    <source>
        <dbReference type="EMBL" id="KAK7691289.1"/>
    </source>
</evidence>
<dbReference type="Proteomes" id="UP001385951">
    <property type="component" value="Unassembled WGS sequence"/>
</dbReference>
<accession>A0AAW0GHN2</accession>
<name>A0AAW0GHN2_9APHY</name>
<keyword evidence="2" id="KW-1185">Reference proteome</keyword>
<gene>
    <name evidence="1" type="ORF">QCA50_004682</name>
</gene>
<protein>
    <submittedName>
        <fullName evidence="1">Uncharacterized protein</fullName>
    </submittedName>
</protein>
<reference evidence="1 2" key="1">
    <citation type="submission" date="2022-09" db="EMBL/GenBank/DDBJ databases">
        <authorList>
            <person name="Palmer J.M."/>
        </authorList>
    </citation>
    <scope>NUCLEOTIDE SEQUENCE [LARGE SCALE GENOMIC DNA]</scope>
    <source>
        <strain evidence="1 2">DSM 7382</strain>
    </source>
</reference>
<comment type="caution">
    <text evidence="1">The sequence shown here is derived from an EMBL/GenBank/DDBJ whole genome shotgun (WGS) entry which is preliminary data.</text>
</comment>
<dbReference type="EMBL" id="JASBNA010000005">
    <property type="protein sequence ID" value="KAK7691289.1"/>
    <property type="molecule type" value="Genomic_DNA"/>
</dbReference>
<proteinExistence type="predicted"/>
<sequence length="53" mass="6090">MFCREVIHADFEHLKRTPCMNVFIGSHHDIDETLVEPPEAVAKGRVEEVFGHD</sequence>
<dbReference type="AlphaFoldDB" id="A0AAW0GHN2"/>
<evidence type="ECO:0000313" key="2">
    <source>
        <dbReference type="Proteomes" id="UP001385951"/>
    </source>
</evidence>
<organism evidence="1 2">
    <name type="scientific">Cerrena zonata</name>
    <dbReference type="NCBI Taxonomy" id="2478898"/>
    <lineage>
        <taxon>Eukaryota</taxon>
        <taxon>Fungi</taxon>
        <taxon>Dikarya</taxon>
        <taxon>Basidiomycota</taxon>
        <taxon>Agaricomycotina</taxon>
        <taxon>Agaricomycetes</taxon>
        <taxon>Polyporales</taxon>
        <taxon>Cerrenaceae</taxon>
        <taxon>Cerrena</taxon>
    </lineage>
</organism>